<dbReference type="Proteomes" id="UP001567350">
    <property type="component" value="Unassembled WGS sequence"/>
</dbReference>
<dbReference type="EMBL" id="JBGJLR010000004">
    <property type="protein sequence ID" value="MEZ2738929.1"/>
    <property type="molecule type" value="Genomic_DNA"/>
</dbReference>
<dbReference type="Pfam" id="PF07969">
    <property type="entry name" value="Amidohydro_3"/>
    <property type="match status" value="1"/>
</dbReference>
<organism evidence="2 3">
    <name type="scientific">Comamonas jiangduensis</name>
    <dbReference type="NCBI Taxonomy" id="1194168"/>
    <lineage>
        <taxon>Bacteria</taxon>
        <taxon>Pseudomonadati</taxon>
        <taxon>Pseudomonadota</taxon>
        <taxon>Betaproteobacteria</taxon>
        <taxon>Burkholderiales</taxon>
        <taxon>Comamonadaceae</taxon>
        <taxon>Comamonas</taxon>
    </lineage>
</organism>
<dbReference type="PROSITE" id="PS51257">
    <property type="entry name" value="PROKAR_LIPOPROTEIN"/>
    <property type="match status" value="1"/>
</dbReference>
<accession>A0ABV4IDD3</accession>
<feature type="domain" description="Amidohydrolase 3" evidence="1">
    <location>
        <begin position="86"/>
        <end position="583"/>
    </location>
</feature>
<keyword evidence="2" id="KW-0378">Hydrolase</keyword>
<gene>
    <name evidence="2" type="ORF">ACBP88_05535</name>
</gene>
<proteinExistence type="predicted"/>
<dbReference type="SUPFAM" id="SSF51338">
    <property type="entry name" value="Composite domain of metallo-dependent hydrolases"/>
    <property type="match status" value="1"/>
</dbReference>
<reference evidence="2 3" key="1">
    <citation type="submission" date="2024-08" db="EMBL/GenBank/DDBJ databases">
        <authorList>
            <person name="Feng Z."/>
            <person name="Ronholm J."/>
        </authorList>
    </citation>
    <scope>NUCLEOTIDE SEQUENCE [LARGE SCALE GENOMIC DNA]</scope>
    <source>
        <strain evidence="2 3">4-AB0-8</strain>
    </source>
</reference>
<dbReference type="Gene3D" id="3.10.310.70">
    <property type="match status" value="1"/>
</dbReference>
<evidence type="ECO:0000313" key="2">
    <source>
        <dbReference type="EMBL" id="MEZ2738929.1"/>
    </source>
</evidence>
<keyword evidence="3" id="KW-1185">Reference proteome</keyword>
<dbReference type="CDD" id="cd01300">
    <property type="entry name" value="YtcJ_like"/>
    <property type="match status" value="1"/>
</dbReference>
<dbReference type="InterPro" id="IPR033932">
    <property type="entry name" value="YtcJ-like"/>
</dbReference>
<dbReference type="PANTHER" id="PTHR22642:SF2">
    <property type="entry name" value="PROTEIN LONG AFTER FAR-RED 3"/>
    <property type="match status" value="1"/>
</dbReference>
<evidence type="ECO:0000259" key="1">
    <source>
        <dbReference type="Pfam" id="PF07969"/>
    </source>
</evidence>
<protein>
    <submittedName>
        <fullName evidence="2">Amidohydrolase</fullName>
        <ecNumber evidence="2">3.5.-.-</ecNumber>
    </submittedName>
</protein>
<evidence type="ECO:0000313" key="3">
    <source>
        <dbReference type="Proteomes" id="UP001567350"/>
    </source>
</evidence>
<comment type="caution">
    <text evidence="2">The sequence shown here is derived from an EMBL/GenBank/DDBJ whole genome shotgun (WGS) entry which is preliminary data.</text>
</comment>
<sequence length="586" mass="63407">MAILRRQFAAALAVTGLGVGLAGCAVSQDRAGSTPVGVADSLYWNGPILTMNDAQPQVEAVAVRAGRIVAAGTRADVARWQGSTTQVVDLQGRTLIPGFVDPHSHLGGVGLQAIAANLLPPPDGPNTGIAQLQETLRRYINTSPDVRELQVAFGFGYDDSQLSERRHPTRDELDAVSTTLPIVAIHQSGHFAALNSKALERAGITAQTPDPQGGVIRRRAGSREPDGVLEENAYFGALQHLMPRLTVEQSVGWLEKSQALYLQFGYTTVQDGRADPGGVDTAIAAAKMGKLKVDVVSYPDILTMGEGRFMQGPYYSRNYQQHFRIGGVKLTLDGSPQGKTAWLTQPYLQPPAGQPASYAGYGVMSNAQATAQIEKAFANNWQILVHANGDAAIDQMIQGVQAARARYDSAGTLQDRRPVLIHGQTLRRDQVDKIKALGIFPSLFPMHTYYWGDWHRSSVLGDPRAQNISPTGWVLAQGMRFTTHHDAPVVLPSSIRVLDATVNRTTRSGQVLGPEHRVSPWIALQAMTLWPAWQHFEAEHKGSIEVGKLADLVVLSGNPLTVPHAQLIDLKVLQTIKEGVVVYQAP</sequence>
<dbReference type="EC" id="3.5.-.-" evidence="2"/>
<dbReference type="GO" id="GO:0016787">
    <property type="term" value="F:hydrolase activity"/>
    <property type="evidence" value="ECO:0007669"/>
    <property type="project" value="UniProtKB-KW"/>
</dbReference>
<dbReference type="Gene3D" id="2.30.40.10">
    <property type="entry name" value="Urease, subunit C, domain 1"/>
    <property type="match status" value="1"/>
</dbReference>
<name>A0ABV4IDD3_9BURK</name>
<dbReference type="InterPro" id="IPR013108">
    <property type="entry name" value="Amidohydro_3"/>
</dbReference>
<dbReference type="Gene3D" id="3.20.20.140">
    <property type="entry name" value="Metal-dependent hydrolases"/>
    <property type="match status" value="1"/>
</dbReference>
<dbReference type="PANTHER" id="PTHR22642">
    <property type="entry name" value="IMIDAZOLONEPROPIONASE"/>
    <property type="match status" value="1"/>
</dbReference>
<dbReference type="SUPFAM" id="SSF51556">
    <property type="entry name" value="Metallo-dependent hydrolases"/>
    <property type="match status" value="1"/>
</dbReference>
<dbReference type="InterPro" id="IPR011059">
    <property type="entry name" value="Metal-dep_hydrolase_composite"/>
</dbReference>
<dbReference type="RefSeq" id="WP_370891190.1">
    <property type="nucleotide sequence ID" value="NZ_JBGJLR010000004.1"/>
</dbReference>
<dbReference type="InterPro" id="IPR032466">
    <property type="entry name" value="Metal_Hydrolase"/>
</dbReference>